<evidence type="ECO:0000313" key="3">
    <source>
        <dbReference type="Proteomes" id="UP001362999"/>
    </source>
</evidence>
<feature type="coiled-coil region" evidence="1">
    <location>
        <begin position="27"/>
        <end position="61"/>
    </location>
</feature>
<dbReference type="InterPro" id="IPR032675">
    <property type="entry name" value="LRR_dom_sf"/>
</dbReference>
<proteinExistence type="predicted"/>
<dbReference type="AlphaFoldDB" id="A0AAW0BQ49"/>
<dbReference type="Proteomes" id="UP001362999">
    <property type="component" value="Unassembled WGS sequence"/>
</dbReference>
<keyword evidence="1" id="KW-0175">Coiled coil</keyword>
<dbReference type="EMBL" id="JAWWNJ010000028">
    <property type="protein sequence ID" value="KAK7028662.1"/>
    <property type="molecule type" value="Genomic_DNA"/>
</dbReference>
<organism evidence="2 3">
    <name type="scientific">Favolaschia claudopus</name>
    <dbReference type="NCBI Taxonomy" id="2862362"/>
    <lineage>
        <taxon>Eukaryota</taxon>
        <taxon>Fungi</taxon>
        <taxon>Dikarya</taxon>
        <taxon>Basidiomycota</taxon>
        <taxon>Agaricomycotina</taxon>
        <taxon>Agaricomycetes</taxon>
        <taxon>Agaricomycetidae</taxon>
        <taxon>Agaricales</taxon>
        <taxon>Marasmiineae</taxon>
        <taxon>Mycenaceae</taxon>
        <taxon>Favolaschia</taxon>
    </lineage>
</organism>
<accession>A0AAW0BQ49</accession>
<name>A0AAW0BQ49_9AGAR</name>
<dbReference type="SUPFAM" id="SSF52047">
    <property type="entry name" value="RNI-like"/>
    <property type="match status" value="1"/>
</dbReference>
<keyword evidence="3" id="KW-1185">Reference proteome</keyword>
<evidence type="ECO:0008006" key="4">
    <source>
        <dbReference type="Google" id="ProtNLM"/>
    </source>
</evidence>
<protein>
    <recommendedName>
        <fullName evidence="4">F-box domain-containing protein</fullName>
    </recommendedName>
</protein>
<dbReference type="Gene3D" id="3.80.10.10">
    <property type="entry name" value="Ribonuclease Inhibitor"/>
    <property type="match status" value="1"/>
</dbReference>
<reference evidence="2 3" key="1">
    <citation type="journal article" date="2024" name="J Genomics">
        <title>Draft genome sequencing and assembly of Favolaschia claudopus CIRM-BRFM 2984 isolated from oak limbs.</title>
        <authorList>
            <person name="Navarro D."/>
            <person name="Drula E."/>
            <person name="Chaduli D."/>
            <person name="Cazenave R."/>
            <person name="Ahrendt S."/>
            <person name="Wang J."/>
            <person name="Lipzen A."/>
            <person name="Daum C."/>
            <person name="Barry K."/>
            <person name="Grigoriev I.V."/>
            <person name="Favel A."/>
            <person name="Rosso M.N."/>
            <person name="Martin F."/>
        </authorList>
    </citation>
    <scope>NUCLEOTIDE SEQUENCE [LARGE SCALE GENOMIC DNA]</scope>
    <source>
        <strain evidence="2 3">CIRM-BRFM 2984</strain>
    </source>
</reference>
<gene>
    <name evidence="2" type="ORF">R3P38DRAFT_2937742</name>
</gene>
<comment type="caution">
    <text evidence="2">The sequence shown here is derived from an EMBL/GenBank/DDBJ whole genome shotgun (WGS) entry which is preliminary data.</text>
</comment>
<evidence type="ECO:0000313" key="2">
    <source>
        <dbReference type="EMBL" id="KAK7028662.1"/>
    </source>
</evidence>
<evidence type="ECO:0000256" key="1">
    <source>
        <dbReference type="SAM" id="Coils"/>
    </source>
</evidence>
<sequence>MSHTPFQRQLPPQLPISDCLSYSASSIMTEIDALANLEAQLTNVEADIERHETLLHGLRRTKGQIQRQINNYRDPMARLPLEMSSSILRNCLPPREEAYSTLSAPLQFLNICTLWTEIALGTPELWTNLNVTIPSEITSDFLQYFNTWLKRGKETPLYLALSGPGNPDAQLLRTLTARAHHLRELEMESPRYLELFTLGTEFPALRTIWVLDDHPKDGFKQLQADAVLQALQCAPHLESFGLLKSSGQYSTRITESLMHMAHTSLTKLDILALKYDGARLLEWLTLPSLTHLGILVRDTDDEHEQILLSFLKRSSPPLEHFFLSVFELNNGWSRDTMIALVDLLPSVRTLEVLDGEHCQDILISILRENPVEHCLPKLTSLSIKHPGFWPAADWFSSLIAMLYARRQQLASFTLTTAYGTPTQIHELSHEDYRAVGVLVEEGMRVDLGRVRSPLEEETELAHATWRGIQLDSEGSMDWSSDDSD</sequence>